<sequence length="153" mass="16164">MNKIVKIVSCVIVAGIIMSVTIAGKWHVGTSSATLNGEKNQAGGGVGIITGTPFRVSGKLENISIFYQAIQATSSPHYAISLYTSPNFSPVDSSGSFTTFPFATLTPSANETSTDFMHRVATGTAGVPWARIDIEGAALNAEATTFNLWIYEK</sequence>
<reference evidence="1" key="1">
    <citation type="journal article" date="2015" name="Nature">
        <title>Complex archaea that bridge the gap between prokaryotes and eukaryotes.</title>
        <authorList>
            <person name="Spang A."/>
            <person name="Saw J.H."/>
            <person name="Jorgensen S.L."/>
            <person name="Zaremba-Niedzwiedzka K."/>
            <person name="Martijn J."/>
            <person name="Lind A.E."/>
            <person name="van Eijk R."/>
            <person name="Schleper C."/>
            <person name="Guy L."/>
            <person name="Ettema T.J."/>
        </authorList>
    </citation>
    <scope>NUCLEOTIDE SEQUENCE</scope>
</reference>
<organism evidence="1">
    <name type="scientific">marine sediment metagenome</name>
    <dbReference type="NCBI Taxonomy" id="412755"/>
    <lineage>
        <taxon>unclassified sequences</taxon>
        <taxon>metagenomes</taxon>
        <taxon>ecological metagenomes</taxon>
    </lineage>
</organism>
<name>A0A0F9QHU5_9ZZZZ</name>
<dbReference type="EMBL" id="LAZR01001955">
    <property type="protein sequence ID" value="KKN36597.1"/>
    <property type="molecule type" value="Genomic_DNA"/>
</dbReference>
<comment type="caution">
    <text evidence="1">The sequence shown here is derived from an EMBL/GenBank/DDBJ whole genome shotgun (WGS) entry which is preliminary data.</text>
</comment>
<dbReference type="AlphaFoldDB" id="A0A0F9QHU5"/>
<proteinExistence type="predicted"/>
<evidence type="ECO:0000313" key="1">
    <source>
        <dbReference type="EMBL" id="KKN36597.1"/>
    </source>
</evidence>
<gene>
    <name evidence="1" type="ORF">LCGC14_0771840</name>
</gene>
<accession>A0A0F9QHU5</accession>
<protein>
    <submittedName>
        <fullName evidence="1">Uncharacterized protein</fullName>
    </submittedName>
</protein>